<dbReference type="Pfam" id="PF08541">
    <property type="entry name" value="ACP_syn_III_C"/>
    <property type="match status" value="1"/>
</dbReference>
<organism evidence="5 6">
    <name type="scientific">Rubripirellula obstinata</name>
    <dbReference type="NCBI Taxonomy" id="406547"/>
    <lineage>
        <taxon>Bacteria</taxon>
        <taxon>Pseudomonadati</taxon>
        <taxon>Planctomycetota</taxon>
        <taxon>Planctomycetia</taxon>
        <taxon>Pirellulales</taxon>
        <taxon>Pirellulaceae</taxon>
        <taxon>Rubripirellula</taxon>
    </lineage>
</organism>
<protein>
    <submittedName>
        <fullName evidence="5">3-oxoacyl-[acyl-carrier-protein] synthase 3</fullName>
        <ecNumber evidence="5">2.3.1.180</ecNumber>
    </submittedName>
</protein>
<name>A0A5B1C8X3_9BACT</name>
<evidence type="ECO:0000259" key="4">
    <source>
        <dbReference type="Pfam" id="PF08545"/>
    </source>
</evidence>
<gene>
    <name evidence="5" type="primary">fabH_1</name>
    <name evidence="5" type="ORF">LF1_00860</name>
</gene>
<dbReference type="CDD" id="cd00830">
    <property type="entry name" value="KAS_III"/>
    <property type="match status" value="1"/>
</dbReference>
<dbReference type="GO" id="GO:0044550">
    <property type="term" value="P:secondary metabolite biosynthetic process"/>
    <property type="evidence" value="ECO:0007669"/>
    <property type="project" value="TreeGrafter"/>
</dbReference>
<keyword evidence="1 5" id="KW-0808">Transferase</keyword>
<dbReference type="NCBIfam" id="NF006829">
    <property type="entry name" value="PRK09352.1"/>
    <property type="match status" value="1"/>
</dbReference>
<evidence type="ECO:0000259" key="3">
    <source>
        <dbReference type="Pfam" id="PF08541"/>
    </source>
</evidence>
<dbReference type="EMBL" id="VRLW01000001">
    <property type="protein sequence ID" value="KAA1257598.1"/>
    <property type="molecule type" value="Genomic_DNA"/>
</dbReference>
<dbReference type="Proteomes" id="UP000322699">
    <property type="component" value="Unassembled WGS sequence"/>
</dbReference>
<dbReference type="EC" id="2.3.1.180" evidence="5"/>
<proteinExistence type="predicted"/>
<dbReference type="PANTHER" id="PTHR34069">
    <property type="entry name" value="3-OXOACYL-[ACYL-CARRIER-PROTEIN] SYNTHASE 3"/>
    <property type="match status" value="1"/>
</dbReference>
<dbReference type="InterPro" id="IPR016039">
    <property type="entry name" value="Thiolase-like"/>
</dbReference>
<evidence type="ECO:0000313" key="6">
    <source>
        <dbReference type="Proteomes" id="UP000322699"/>
    </source>
</evidence>
<keyword evidence="6" id="KW-1185">Reference proteome</keyword>
<dbReference type="Pfam" id="PF08545">
    <property type="entry name" value="ACP_syn_III"/>
    <property type="match status" value="1"/>
</dbReference>
<reference evidence="5 6" key="1">
    <citation type="submission" date="2019-08" db="EMBL/GenBank/DDBJ databases">
        <title>Deep-cultivation of Planctomycetes and their phenomic and genomic characterization uncovers novel biology.</title>
        <authorList>
            <person name="Wiegand S."/>
            <person name="Jogler M."/>
            <person name="Boedeker C."/>
            <person name="Pinto D."/>
            <person name="Vollmers J."/>
            <person name="Rivas-Marin E."/>
            <person name="Kohn T."/>
            <person name="Peeters S.H."/>
            <person name="Heuer A."/>
            <person name="Rast P."/>
            <person name="Oberbeckmann S."/>
            <person name="Bunk B."/>
            <person name="Jeske O."/>
            <person name="Meyerdierks A."/>
            <person name="Storesund J.E."/>
            <person name="Kallscheuer N."/>
            <person name="Luecker S."/>
            <person name="Lage O.M."/>
            <person name="Pohl T."/>
            <person name="Merkel B.J."/>
            <person name="Hornburger P."/>
            <person name="Mueller R.-W."/>
            <person name="Bruemmer F."/>
            <person name="Labrenz M."/>
            <person name="Spormann A.M."/>
            <person name="Op Den Camp H."/>
            <person name="Overmann J."/>
            <person name="Amann R."/>
            <person name="Jetten M.S.M."/>
            <person name="Mascher T."/>
            <person name="Medema M.H."/>
            <person name="Devos D.P."/>
            <person name="Kaster A.-K."/>
            <person name="Ovreas L."/>
            <person name="Rohde M."/>
            <person name="Galperin M.Y."/>
            <person name="Jogler C."/>
        </authorList>
    </citation>
    <scope>NUCLEOTIDE SEQUENCE [LARGE SCALE GENOMIC DNA]</scope>
    <source>
        <strain evidence="5 6">LF1</strain>
    </source>
</reference>
<dbReference type="GO" id="GO:0033818">
    <property type="term" value="F:beta-ketoacyl-acyl-carrier-protein synthase III activity"/>
    <property type="evidence" value="ECO:0007669"/>
    <property type="project" value="UniProtKB-EC"/>
</dbReference>
<accession>A0A5B1C8X3</accession>
<evidence type="ECO:0000256" key="2">
    <source>
        <dbReference type="ARBA" id="ARBA00023315"/>
    </source>
</evidence>
<dbReference type="RefSeq" id="WP_084422942.1">
    <property type="nucleotide sequence ID" value="NZ_LWSK01000143.1"/>
</dbReference>
<dbReference type="PANTHER" id="PTHR34069:SF2">
    <property type="entry name" value="BETA-KETOACYL-[ACYL-CARRIER-PROTEIN] SYNTHASE III"/>
    <property type="match status" value="1"/>
</dbReference>
<dbReference type="OrthoDB" id="9815506at2"/>
<dbReference type="SUPFAM" id="SSF53901">
    <property type="entry name" value="Thiolase-like"/>
    <property type="match status" value="1"/>
</dbReference>
<dbReference type="InterPro" id="IPR013747">
    <property type="entry name" value="ACP_syn_III_C"/>
</dbReference>
<keyword evidence="2 5" id="KW-0012">Acyltransferase</keyword>
<feature type="domain" description="Beta-ketoacyl-[acyl-carrier-protein] synthase III C-terminal" evidence="3">
    <location>
        <begin position="247"/>
        <end position="335"/>
    </location>
</feature>
<dbReference type="InterPro" id="IPR013751">
    <property type="entry name" value="ACP_syn_III_N"/>
</dbReference>
<feature type="domain" description="Beta-ketoacyl-[acyl-carrier-protein] synthase III N-terminal" evidence="4">
    <location>
        <begin position="115"/>
        <end position="192"/>
    </location>
</feature>
<sequence>MPNLHCGKHARIGEIAVHLPQRIETNDSLQEQFPRWDLKLIEEKTGIAQRHIAAPEETASDLAVKAAEKLFQENDIDRSQIDFLLLCTQTPDYALPTTSCLIQDRLGLPTRCGALDFNLGCSGFVYGLAVADGLIQSGAAKNILLLTAETYSKYIDDDDRSLRTIFGDGAAATMITASEEKTLWGFQFGTDGSGGDMLIVGDGGSRPAEDAIKPRHRKRWKSRLYMDGPSLINFTVDAVPRLVDEILRDNDLSDADIHTYLMHQATWKMLDQLRARMDLPEERLPIDIADIGNTVSCTLPILIDRLRSQDKLPAGSNQMLIGFGVGLSWAGCLWKC</sequence>
<comment type="caution">
    <text evidence="5">The sequence shown here is derived from an EMBL/GenBank/DDBJ whole genome shotgun (WGS) entry which is preliminary data.</text>
</comment>
<evidence type="ECO:0000313" key="5">
    <source>
        <dbReference type="EMBL" id="KAA1257598.1"/>
    </source>
</evidence>
<dbReference type="Gene3D" id="3.40.47.10">
    <property type="match status" value="1"/>
</dbReference>
<dbReference type="GO" id="GO:0004315">
    <property type="term" value="F:3-oxoacyl-[acyl-carrier-protein] synthase activity"/>
    <property type="evidence" value="ECO:0007669"/>
    <property type="project" value="InterPro"/>
</dbReference>
<evidence type="ECO:0000256" key="1">
    <source>
        <dbReference type="ARBA" id="ARBA00022679"/>
    </source>
</evidence>
<dbReference type="GO" id="GO:0006633">
    <property type="term" value="P:fatty acid biosynthetic process"/>
    <property type="evidence" value="ECO:0007669"/>
    <property type="project" value="InterPro"/>
</dbReference>
<dbReference type="AlphaFoldDB" id="A0A5B1C8X3"/>